<protein>
    <recommendedName>
        <fullName evidence="4 9">Delta-aminolevulinic acid dehydratase</fullName>
        <ecNumber evidence="3 9">4.2.1.24</ecNumber>
    </recommendedName>
</protein>
<dbReference type="STRING" id="44933.SAMN05660971_02738"/>
<evidence type="ECO:0000256" key="1">
    <source>
        <dbReference type="ARBA" id="ARBA00004694"/>
    </source>
</evidence>
<dbReference type="EC" id="4.2.1.24" evidence="3 9"/>
<dbReference type="Gene3D" id="3.20.20.70">
    <property type="entry name" value="Aldolase class I"/>
    <property type="match status" value="1"/>
</dbReference>
<evidence type="ECO:0000256" key="9">
    <source>
        <dbReference type="RuleBase" id="RU000515"/>
    </source>
</evidence>
<dbReference type="NCBIfam" id="NF009923">
    <property type="entry name" value="PRK13384.1"/>
    <property type="match status" value="1"/>
</dbReference>
<dbReference type="InterPro" id="IPR030656">
    <property type="entry name" value="ALAD_AS"/>
</dbReference>
<dbReference type="PANTHER" id="PTHR11458:SF1">
    <property type="entry name" value="DELTA-AMINOLEVULINIC ACID DEHYDRATASE"/>
    <property type="match status" value="1"/>
</dbReference>
<dbReference type="GO" id="GO:0008270">
    <property type="term" value="F:zinc ion binding"/>
    <property type="evidence" value="ECO:0007669"/>
    <property type="project" value="TreeGrafter"/>
</dbReference>
<organism evidence="12 13">
    <name type="scientific">Halomonas cupida</name>
    <dbReference type="NCBI Taxonomy" id="44933"/>
    <lineage>
        <taxon>Bacteria</taxon>
        <taxon>Pseudomonadati</taxon>
        <taxon>Pseudomonadota</taxon>
        <taxon>Gammaproteobacteria</taxon>
        <taxon>Oceanospirillales</taxon>
        <taxon>Halomonadaceae</taxon>
        <taxon>Halomonas</taxon>
    </lineage>
</organism>
<dbReference type="GO" id="GO:0006782">
    <property type="term" value="P:protoporphyrinogen IX biosynthetic process"/>
    <property type="evidence" value="ECO:0007669"/>
    <property type="project" value="UniProtKB-UniPathway"/>
</dbReference>
<proteinExistence type="inferred from homology"/>
<evidence type="ECO:0000256" key="2">
    <source>
        <dbReference type="ARBA" id="ARBA00008055"/>
    </source>
</evidence>
<keyword evidence="11" id="KW-1133">Transmembrane helix</keyword>
<dbReference type="InterPro" id="IPR013785">
    <property type="entry name" value="Aldolase_TIM"/>
</dbReference>
<evidence type="ECO:0000256" key="6">
    <source>
        <dbReference type="ARBA" id="ARBA00023239"/>
    </source>
</evidence>
<evidence type="ECO:0000256" key="8">
    <source>
        <dbReference type="ARBA" id="ARBA00047651"/>
    </source>
</evidence>
<evidence type="ECO:0000256" key="11">
    <source>
        <dbReference type="SAM" id="Phobius"/>
    </source>
</evidence>
<reference evidence="12 13" key="1">
    <citation type="submission" date="2016-11" db="EMBL/GenBank/DDBJ databases">
        <authorList>
            <person name="Jaros S."/>
            <person name="Januszkiewicz K."/>
            <person name="Wedrychowicz H."/>
        </authorList>
    </citation>
    <scope>NUCLEOTIDE SEQUENCE [LARGE SCALE GENOMIC DNA]</scope>
    <source>
        <strain evidence="12 13">DSM 4740</strain>
    </source>
</reference>
<evidence type="ECO:0000313" key="13">
    <source>
        <dbReference type="Proteomes" id="UP000184123"/>
    </source>
</evidence>
<evidence type="ECO:0000256" key="5">
    <source>
        <dbReference type="ARBA" id="ARBA00023133"/>
    </source>
</evidence>
<keyword evidence="11" id="KW-0812">Transmembrane</keyword>
<gene>
    <name evidence="12" type="ORF">SAMN05660971_02738</name>
</gene>
<dbReference type="SMART" id="SM01004">
    <property type="entry name" value="ALAD"/>
    <property type="match status" value="1"/>
</dbReference>
<keyword evidence="7 9" id="KW-0627">Porphyrin biosynthesis</keyword>
<keyword evidence="11" id="KW-0472">Membrane</keyword>
<evidence type="ECO:0000256" key="4">
    <source>
        <dbReference type="ARBA" id="ARBA00020771"/>
    </source>
</evidence>
<accession>A0A1M7HZ69</accession>
<feature type="transmembrane region" description="Helical" evidence="11">
    <location>
        <begin position="20"/>
        <end position="40"/>
    </location>
</feature>
<dbReference type="InterPro" id="IPR001731">
    <property type="entry name" value="ALAD"/>
</dbReference>
<dbReference type="Proteomes" id="UP000184123">
    <property type="component" value="Unassembled WGS sequence"/>
</dbReference>
<dbReference type="PRINTS" id="PR00144">
    <property type="entry name" value="DALDHYDRTASE"/>
</dbReference>
<keyword evidence="5" id="KW-0350">Heme biosynthesis</keyword>
<evidence type="ECO:0000256" key="10">
    <source>
        <dbReference type="RuleBase" id="RU004161"/>
    </source>
</evidence>
<name>A0A1M7HZ69_9GAMM</name>
<keyword evidence="6 9" id="KW-0456">Lyase</keyword>
<comment type="subunit">
    <text evidence="9">Homooctamer.</text>
</comment>
<dbReference type="EMBL" id="FRCA01000007">
    <property type="protein sequence ID" value="SHM33613.1"/>
    <property type="molecule type" value="Genomic_DNA"/>
</dbReference>
<evidence type="ECO:0000256" key="7">
    <source>
        <dbReference type="ARBA" id="ARBA00023244"/>
    </source>
</evidence>
<dbReference type="CDD" id="cd00384">
    <property type="entry name" value="ALAD_PBGS"/>
    <property type="match status" value="1"/>
</dbReference>
<dbReference type="PROSITE" id="PS00169">
    <property type="entry name" value="D_ALA_DEHYDRATASE"/>
    <property type="match status" value="1"/>
</dbReference>
<dbReference type="GO" id="GO:0005829">
    <property type="term" value="C:cytosol"/>
    <property type="evidence" value="ECO:0007669"/>
    <property type="project" value="TreeGrafter"/>
</dbReference>
<dbReference type="Pfam" id="PF00490">
    <property type="entry name" value="ALAD"/>
    <property type="match status" value="1"/>
</dbReference>
<dbReference type="PANTHER" id="PTHR11458">
    <property type="entry name" value="DELTA-AMINOLEVULINIC ACID DEHYDRATASE"/>
    <property type="match status" value="1"/>
</dbReference>
<dbReference type="UniPathway" id="UPA00251">
    <property type="reaction ID" value="UER00318"/>
</dbReference>
<evidence type="ECO:0000313" key="12">
    <source>
        <dbReference type="EMBL" id="SHM33613.1"/>
    </source>
</evidence>
<dbReference type="SUPFAM" id="SSF51569">
    <property type="entry name" value="Aldolase"/>
    <property type="match status" value="1"/>
</dbReference>
<evidence type="ECO:0000256" key="3">
    <source>
        <dbReference type="ARBA" id="ARBA00012053"/>
    </source>
</evidence>
<comment type="similarity">
    <text evidence="2 10">Belongs to the ALAD family.</text>
</comment>
<dbReference type="FunFam" id="3.20.20.70:FF:000019">
    <property type="entry name" value="Delta-aminolevulinic acid dehydratase"/>
    <property type="match status" value="1"/>
</dbReference>
<dbReference type="GO" id="GO:0004655">
    <property type="term" value="F:porphobilinogen synthase activity"/>
    <property type="evidence" value="ECO:0007669"/>
    <property type="project" value="UniProtKB-EC"/>
</dbReference>
<comment type="pathway">
    <text evidence="1">Porphyrin-containing compound metabolism; protoporphyrin-IX biosynthesis; coproporphyrinogen-III from 5-aminolevulinate: step 1/4.</text>
</comment>
<dbReference type="NCBIfam" id="NF006762">
    <property type="entry name" value="PRK09283.1"/>
    <property type="match status" value="1"/>
</dbReference>
<sequence>MASEMEEVTCLRRTLSTHLGVFLSLINMAIKQLILIDLIVARTTLAKMHGSAGVVRPRVSLMADGDTSLCRHSPNIKACRVNIYWSAVIKVLSIARSLKECCMPAQFPQARLRRLRRSEALRDIVRETTLRAEHLVYPIFVEEDCDEFTPIAGMPGQSRVPESKLADEARRLSQLGLRSIMPFGISHHKDEHGSDAMDENGLVSRMVRTIKEAAPDMVVIPDICFCEYTSHGHCGILKGNTVDNDLTINNLGIQAVAAARAGADIIAPSAAQDGQVAAIRQALDAAGFDDIPIMAYSTKLASALYGPFREAAGTELKGDRKTYQMDPMNRREALRESLMDEAEGADLLMVKPALAYLDIMADIRRNSLLPLAAYQVSGEYAMIKFAAEQGVIDESAVVRETLGSMRRAGADLIMTYFAPQLLEEGL</sequence>
<dbReference type="AlphaFoldDB" id="A0A1M7HZ69"/>
<comment type="catalytic activity">
    <reaction evidence="8 9">
        <text>2 5-aminolevulinate = porphobilinogen + 2 H2O + H(+)</text>
        <dbReference type="Rhea" id="RHEA:24064"/>
        <dbReference type="ChEBI" id="CHEBI:15377"/>
        <dbReference type="ChEBI" id="CHEBI:15378"/>
        <dbReference type="ChEBI" id="CHEBI:58126"/>
        <dbReference type="ChEBI" id="CHEBI:356416"/>
        <dbReference type="EC" id="4.2.1.24"/>
    </reaction>
</comment>